<protein>
    <recommendedName>
        <fullName evidence="5">Palmitoyl-protein thioesterase ABHD10, mitochondrial</fullName>
        <ecNumber evidence="4">3.1.1.93</ecNumber>
        <ecNumber evidence="1">3.1.2.22</ecNumber>
    </recommendedName>
    <alternativeName>
        <fullName evidence="7">Acyl-protein thioesterase ABHD10</fullName>
    </alternativeName>
    <alternativeName>
        <fullName evidence="8">Alpha/beta hydrolase domain-containing protein 10</fullName>
    </alternativeName>
    <alternativeName>
        <fullName evidence="6">Mycophenolic acid acyl-glucuronide esterase, mitochondrial</fullName>
    </alternativeName>
</protein>
<dbReference type="EMBL" id="JACIIV010000007">
    <property type="protein sequence ID" value="MBB6226953.1"/>
    <property type="molecule type" value="Genomic_DNA"/>
</dbReference>
<dbReference type="AlphaFoldDB" id="A0A841L7M5"/>
<comment type="caution">
    <text evidence="13">The sequence shown here is derived from an EMBL/GenBank/DDBJ whole genome shotgun (WGS) entry which is preliminary data.</text>
</comment>
<evidence type="ECO:0000256" key="9">
    <source>
        <dbReference type="ARBA" id="ARBA00046047"/>
    </source>
</evidence>
<keyword evidence="14" id="KW-1185">Reference proteome</keyword>
<dbReference type="EC" id="3.1.1.93" evidence="4"/>
<comment type="catalytic activity">
    <reaction evidence="10">
        <text>S-hexadecanoyl-L-cysteinyl-[protein] + H2O = L-cysteinyl-[protein] + hexadecanoate + H(+)</text>
        <dbReference type="Rhea" id="RHEA:19233"/>
        <dbReference type="Rhea" id="RHEA-COMP:10131"/>
        <dbReference type="Rhea" id="RHEA-COMP:11032"/>
        <dbReference type="ChEBI" id="CHEBI:7896"/>
        <dbReference type="ChEBI" id="CHEBI:15377"/>
        <dbReference type="ChEBI" id="CHEBI:15378"/>
        <dbReference type="ChEBI" id="CHEBI:29950"/>
        <dbReference type="ChEBI" id="CHEBI:74151"/>
        <dbReference type="EC" id="3.1.2.22"/>
    </reaction>
    <physiologicalReaction direction="left-to-right" evidence="10">
        <dbReference type="Rhea" id="RHEA:19234"/>
    </physiologicalReaction>
</comment>
<evidence type="ECO:0000256" key="2">
    <source>
        <dbReference type="ARBA" id="ARBA00022801"/>
    </source>
</evidence>
<dbReference type="Gene3D" id="3.40.50.1820">
    <property type="entry name" value="alpha/beta hydrolase"/>
    <property type="match status" value="1"/>
</dbReference>
<dbReference type="Proteomes" id="UP000538147">
    <property type="component" value="Unassembled WGS sequence"/>
</dbReference>
<dbReference type="InterPro" id="IPR029058">
    <property type="entry name" value="AB_hydrolase_fold"/>
</dbReference>
<evidence type="ECO:0000256" key="5">
    <source>
        <dbReference type="ARBA" id="ARBA00039314"/>
    </source>
</evidence>
<evidence type="ECO:0000259" key="12">
    <source>
        <dbReference type="Pfam" id="PF12697"/>
    </source>
</evidence>
<evidence type="ECO:0000256" key="3">
    <source>
        <dbReference type="ARBA" id="ARBA00022946"/>
    </source>
</evidence>
<accession>A0A841L7M5</accession>
<proteinExistence type="predicted"/>
<dbReference type="EC" id="3.1.2.22" evidence="1"/>
<keyword evidence="3" id="KW-0809">Transit peptide</keyword>
<evidence type="ECO:0000256" key="8">
    <source>
        <dbReference type="ARBA" id="ARBA00042704"/>
    </source>
</evidence>
<evidence type="ECO:0000256" key="10">
    <source>
        <dbReference type="ARBA" id="ARBA00047409"/>
    </source>
</evidence>
<dbReference type="GO" id="GO:0008474">
    <property type="term" value="F:palmitoyl-(protein) hydrolase activity"/>
    <property type="evidence" value="ECO:0007669"/>
    <property type="project" value="UniProtKB-EC"/>
</dbReference>
<sequence>MTSFDHNGSRLAFRFTGGDGPVLVFLPGYMSDMSGSKATALFDWAVARGRACLLLDYSGCGASGGDFLQGSIGRWTGDALAVLAHVAPGARVVLVGSSMGGWIALRAGVMLGARLAGLVLVAAAPDFPDWGLEIAPDEAAALAVKGHFSRPSGYGGDYLYSRVFLDDAAACRMLGGAIAITAPVRLLHGQRDDAVPWRLSLDIAERLASDDVQAVLIKNGDHRLSRETDIARLLALVDEL</sequence>
<evidence type="ECO:0000256" key="11">
    <source>
        <dbReference type="ARBA" id="ARBA00047972"/>
    </source>
</evidence>
<evidence type="ECO:0000313" key="13">
    <source>
        <dbReference type="EMBL" id="MBB6226953.1"/>
    </source>
</evidence>
<evidence type="ECO:0000256" key="4">
    <source>
        <dbReference type="ARBA" id="ARBA00039132"/>
    </source>
</evidence>
<keyword evidence="2" id="KW-0378">Hydrolase</keyword>
<dbReference type="SUPFAM" id="SSF53474">
    <property type="entry name" value="alpha/beta-Hydrolases"/>
    <property type="match status" value="1"/>
</dbReference>
<dbReference type="PANTHER" id="PTHR16138:SF7">
    <property type="entry name" value="PALMITOYL-PROTEIN THIOESTERASE ABHD10, MITOCHONDRIAL"/>
    <property type="match status" value="1"/>
</dbReference>
<dbReference type="InterPro" id="IPR000073">
    <property type="entry name" value="AB_hydrolase_1"/>
</dbReference>
<organism evidence="13 14">
    <name type="scientific">Polymorphobacter multimanifer</name>
    <dbReference type="NCBI Taxonomy" id="1070431"/>
    <lineage>
        <taxon>Bacteria</taxon>
        <taxon>Pseudomonadati</taxon>
        <taxon>Pseudomonadota</taxon>
        <taxon>Alphaproteobacteria</taxon>
        <taxon>Sphingomonadales</taxon>
        <taxon>Sphingosinicellaceae</taxon>
        <taxon>Polymorphobacter</taxon>
    </lineage>
</organism>
<gene>
    <name evidence="13" type="ORF">FHS79_001115</name>
</gene>
<evidence type="ECO:0000313" key="14">
    <source>
        <dbReference type="Proteomes" id="UP000538147"/>
    </source>
</evidence>
<evidence type="ECO:0000256" key="6">
    <source>
        <dbReference type="ARBA" id="ARBA00041520"/>
    </source>
</evidence>
<dbReference type="InterPro" id="IPR052382">
    <property type="entry name" value="ABHD10_acyl-thioesterase"/>
</dbReference>
<evidence type="ECO:0000256" key="7">
    <source>
        <dbReference type="ARBA" id="ARBA00042645"/>
    </source>
</evidence>
<dbReference type="Pfam" id="PF12697">
    <property type="entry name" value="Abhydrolase_6"/>
    <property type="match status" value="1"/>
</dbReference>
<name>A0A841L7M5_9SPHN</name>
<dbReference type="PANTHER" id="PTHR16138">
    <property type="entry name" value="MYCOPHENOLIC ACID ACYL-GLUCURONIDE ESTERASE, MITOCHONDRIAL"/>
    <property type="match status" value="1"/>
</dbReference>
<comment type="catalytic activity">
    <reaction evidence="11">
        <text>mycophenolic acid O-acyl-beta-D-glucuronide + H2O = mycophenolate + D-glucuronate + H(+)</text>
        <dbReference type="Rhea" id="RHEA:34179"/>
        <dbReference type="ChEBI" id="CHEBI:15377"/>
        <dbReference type="ChEBI" id="CHEBI:15378"/>
        <dbReference type="ChEBI" id="CHEBI:58720"/>
        <dbReference type="ChEBI" id="CHEBI:62932"/>
        <dbReference type="ChEBI" id="CHEBI:66982"/>
        <dbReference type="EC" id="3.1.1.93"/>
    </reaction>
    <physiologicalReaction direction="left-to-right" evidence="11">
        <dbReference type="Rhea" id="RHEA:34180"/>
    </physiologicalReaction>
</comment>
<feature type="domain" description="AB hydrolase-1" evidence="12">
    <location>
        <begin position="23"/>
        <end position="224"/>
    </location>
</feature>
<dbReference type="GO" id="GO:0102390">
    <property type="term" value="F:mycophenolic acid acyl-glucuronide esterase activity"/>
    <property type="evidence" value="ECO:0007669"/>
    <property type="project" value="UniProtKB-EC"/>
</dbReference>
<reference evidence="13 14" key="1">
    <citation type="submission" date="2020-08" db="EMBL/GenBank/DDBJ databases">
        <title>Genomic Encyclopedia of Type Strains, Phase IV (KMG-IV): sequencing the most valuable type-strain genomes for metagenomic binning, comparative biology and taxonomic classification.</title>
        <authorList>
            <person name="Goeker M."/>
        </authorList>
    </citation>
    <scope>NUCLEOTIDE SEQUENCE [LARGE SCALE GENOMIC DNA]</scope>
    <source>
        <strain evidence="13 14">DSM 102189</strain>
    </source>
</reference>
<comment type="function">
    <text evidence="9">Acts as an acyl-protein thioesterase that hydrolyzes fatty acids from acylated residues in proteins. Regulates the mitochondrial S-depalmitoylation of the nucleophilic active site residue of peroxiredoxin-5/PRDX5, a key antioxidant protein, therefore modulating mitochondrial antioxidant ability. Also catalyzes the deglucuronidation of mycophenolic acid acyl-glucuronide, an active metabolite of the immunosuppressant drug mycophenolate.</text>
</comment>
<dbReference type="RefSeq" id="WP_184196629.1">
    <property type="nucleotide sequence ID" value="NZ_JACIIV010000007.1"/>
</dbReference>
<evidence type="ECO:0000256" key="1">
    <source>
        <dbReference type="ARBA" id="ARBA00012423"/>
    </source>
</evidence>